<dbReference type="InterPro" id="IPR000719">
    <property type="entry name" value="Prot_kinase_dom"/>
</dbReference>
<dbReference type="AlphaFoldDB" id="A0A397V5N3"/>
<keyword evidence="3" id="KW-1185">Reference proteome</keyword>
<dbReference type="PANTHER" id="PTHR23257">
    <property type="entry name" value="SERINE-THREONINE PROTEIN KINASE"/>
    <property type="match status" value="1"/>
</dbReference>
<evidence type="ECO:0000313" key="2">
    <source>
        <dbReference type="EMBL" id="RIB17352.1"/>
    </source>
</evidence>
<sequence>MAHVLLVESAWNLAQLVHNEKALIADFGLLKDMTSRTSNSEVHRMVAYIDPKSFEFCENKPYKHNKKFDIYSFGVILWEISSGRPPFESFNISTNLLI</sequence>
<evidence type="ECO:0000313" key="3">
    <source>
        <dbReference type="Proteomes" id="UP000266673"/>
    </source>
</evidence>
<comment type="caution">
    <text evidence="2">The sequence shown here is derived from an EMBL/GenBank/DDBJ whole genome shotgun (WGS) entry which is preliminary data.</text>
</comment>
<dbReference type="PANTHER" id="PTHR23257:SF974">
    <property type="entry name" value="RECEPTOR-INTERACTING SERINE_THREONINE-PROTEIN KINASE 3"/>
    <property type="match status" value="1"/>
</dbReference>
<feature type="domain" description="Protein kinase" evidence="1">
    <location>
        <begin position="1"/>
        <end position="98"/>
    </location>
</feature>
<dbReference type="InterPro" id="IPR001245">
    <property type="entry name" value="Ser-Thr/Tyr_kinase_cat_dom"/>
</dbReference>
<protein>
    <recommendedName>
        <fullName evidence="1">Protein kinase domain-containing protein</fullName>
    </recommendedName>
</protein>
<dbReference type="SUPFAM" id="SSF56112">
    <property type="entry name" value="Protein kinase-like (PK-like)"/>
    <property type="match status" value="1"/>
</dbReference>
<dbReference type="InterPro" id="IPR011009">
    <property type="entry name" value="Kinase-like_dom_sf"/>
</dbReference>
<dbReference type="STRING" id="44941.A0A397V5N3"/>
<reference evidence="2 3" key="1">
    <citation type="submission" date="2018-06" db="EMBL/GenBank/DDBJ databases">
        <title>Comparative genomics reveals the genomic features of Rhizophagus irregularis, R. cerebriforme, R. diaphanum and Gigaspora rosea, and their symbiotic lifestyle signature.</title>
        <authorList>
            <person name="Morin E."/>
            <person name="San Clemente H."/>
            <person name="Chen E.C.H."/>
            <person name="De La Providencia I."/>
            <person name="Hainaut M."/>
            <person name="Kuo A."/>
            <person name="Kohler A."/>
            <person name="Murat C."/>
            <person name="Tang N."/>
            <person name="Roy S."/>
            <person name="Loubradou J."/>
            <person name="Henrissat B."/>
            <person name="Grigoriev I.V."/>
            <person name="Corradi N."/>
            <person name="Roux C."/>
            <person name="Martin F.M."/>
        </authorList>
    </citation>
    <scope>NUCLEOTIDE SEQUENCE [LARGE SCALE GENOMIC DNA]</scope>
    <source>
        <strain evidence="2 3">DAOM 194757</strain>
    </source>
</reference>
<dbReference type="Gene3D" id="1.10.510.10">
    <property type="entry name" value="Transferase(Phosphotransferase) domain 1"/>
    <property type="match status" value="1"/>
</dbReference>
<dbReference type="GO" id="GO:0005737">
    <property type="term" value="C:cytoplasm"/>
    <property type="evidence" value="ECO:0007669"/>
    <property type="project" value="TreeGrafter"/>
</dbReference>
<name>A0A397V5N3_9GLOM</name>
<dbReference type="GO" id="GO:0004672">
    <property type="term" value="F:protein kinase activity"/>
    <property type="evidence" value="ECO:0007669"/>
    <property type="project" value="InterPro"/>
</dbReference>
<dbReference type="GO" id="GO:0005524">
    <property type="term" value="F:ATP binding"/>
    <property type="evidence" value="ECO:0007669"/>
    <property type="project" value="InterPro"/>
</dbReference>
<dbReference type="Pfam" id="PF07714">
    <property type="entry name" value="PK_Tyr_Ser-Thr"/>
    <property type="match status" value="1"/>
</dbReference>
<accession>A0A397V5N3</accession>
<dbReference type="GO" id="GO:0007165">
    <property type="term" value="P:signal transduction"/>
    <property type="evidence" value="ECO:0007669"/>
    <property type="project" value="TreeGrafter"/>
</dbReference>
<gene>
    <name evidence="2" type="ORF">C2G38_2187530</name>
</gene>
<dbReference type="OrthoDB" id="2445161at2759"/>
<proteinExistence type="predicted"/>
<organism evidence="2 3">
    <name type="scientific">Gigaspora rosea</name>
    <dbReference type="NCBI Taxonomy" id="44941"/>
    <lineage>
        <taxon>Eukaryota</taxon>
        <taxon>Fungi</taxon>
        <taxon>Fungi incertae sedis</taxon>
        <taxon>Mucoromycota</taxon>
        <taxon>Glomeromycotina</taxon>
        <taxon>Glomeromycetes</taxon>
        <taxon>Diversisporales</taxon>
        <taxon>Gigasporaceae</taxon>
        <taxon>Gigaspora</taxon>
    </lineage>
</organism>
<dbReference type="EMBL" id="QKWP01000612">
    <property type="protein sequence ID" value="RIB17352.1"/>
    <property type="molecule type" value="Genomic_DNA"/>
</dbReference>
<evidence type="ECO:0000259" key="1">
    <source>
        <dbReference type="PROSITE" id="PS50011"/>
    </source>
</evidence>
<dbReference type="InterPro" id="IPR050167">
    <property type="entry name" value="Ser_Thr_protein_kinase"/>
</dbReference>
<dbReference type="PROSITE" id="PS50011">
    <property type="entry name" value="PROTEIN_KINASE_DOM"/>
    <property type="match status" value="1"/>
</dbReference>
<dbReference type="Proteomes" id="UP000266673">
    <property type="component" value="Unassembled WGS sequence"/>
</dbReference>